<name>A0A916LH33_MYCTX</name>
<dbReference type="AlphaFoldDB" id="A0A916LH33"/>
<evidence type="ECO:0000256" key="1">
    <source>
        <dbReference type="SAM" id="MobiDB-lite"/>
    </source>
</evidence>
<gene>
    <name evidence="2" type="ORF">ERS007739_05048</name>
</gene>
<dbReference type="EMBL" id="CSBK01003620">
    <property type="protein sequence ID" value="CPB08235.1"/>
    <property type="molecule type" value="Genomic_DNA"/>
</dbReference>
<comment type="caution">
    <text evidence="2">The sequence shown here is derived from an EMBL/GenBank/DDBJ whole genome shotgun (WGS) entry which is preliminary data.</text>
</comment>
<accession>A0A916LH33</accession>
<feature type="region of interest" description="Disordered" evidence="1">
    <location>
        <begin position="43"/>
        <end position="62"/>
    </location>
</feature>
<evidence type="ECO:0000313" key="2">
    <source>
        <dbReference type="EMBL" id="CPB08235.1"/>
    </source>
</evidence>
<evidence type="ECO:0000313" key="3">
    <source>
        <dbReference type="Proteomes" id="UP000039021"/>
    </source>
</evidence>
<sequence length="62" mass="6536">MYSFAHIGTGQLARLVRLAVDVDNVVGDLKRGAHHAAEAAQPFDLFVGGTGEHPTQPAGRPD</sequence>
<proteinExistence type="predicted"/>
<reference evidence="3" key="1">
    <citation type="submission" date="2015-03" db="EMBL/GenBank/DDBJ databases">
        <authorList>
            <consortium name="Pathogen Informatics"/>
        </authorList>
    </citation>
    <scope>NUCLEOTIDE SEQUENCE [LARGE SCALE GENOMIC DNA]</scope>
    <source>
        <strain evidence="3">N09902308</strain>
    </source>
</reference>
<dbReference type="Proteomes" id="UP000039021">
    <property type="component" value="Unassembled WGS sequence"/>
</dbReference>
<organism evidence="2 3">
    <name type="scientific">Mycobacterium tuberculosis</name>
    <dbReference type="NCBI Taxonomy" id="1773"/>
    <lineage>
        <taxon>Bacteria</taxon>
        <taxon>Bacillati</taxon>
        <taxon>Actinomycetota</taxon>
        <taxon>Actinomycetes</taxon>
        <taxon>Mycobacteriales</taxon>
        <taxon>Mycobacteriaceae</taxon>
        <taxon>Mycobacterium</taxon>
        <taxon>Mycobacterium tuberculosis complex</taxon>
    </lineage>
</organism>
<protein>
    <submittedName>
        <fullName evidence="2">Uncharacterized protein</fullName>
    </submittedName>
</protein>